<feature type="transmembrane region" description="Helical" evidence="2">
    <location>
        <begin position="305"/>
        <end position="322"/>
    </location>
</feature>
<organism evidence="3">
    <name type="scientific">Pithovirus LCPAC202</name>
    <dbReference type="NCBI Taxonomy" id="2506592"/>
    <lineage>
        <taxon>Viruses</taxon>
        <taxon>Pithoviruses</taxon>
    </lineage>
</organism>
<dbReference type="InterPro" id="IPR007577">
    <property type="entry name" value="GlycoTrfase_DXD_sugar-bd_CS"/>
</dbReference>
<dbReference type="Gene3D" id="3.90.550.20">
    <property type="match status" value="1"/>
</dbReference>
<keyword evidence="1 3" id="KW-0808">Transferase</keyword>
<proteinExistence type="predicted"/>
<protein>
    <submittedName>
        <fullName evidence="3">Glycosyltransferase</fullName>
    </submittedName>
</protein>
<keyword evidence="2" id="KW-1133">Transmembrane helix</keyword>
<dbReference type="Pfam" id="PF04488">
    <property type="entry name" value="Gly_transf_sug"/>
    <property type="match status" value="1"/>
</dbReference>
<dbReference type="SUPFAM" id="SSF53448">
    <property type="entry name" value="Nucleotide-diphospho-sugar transferases"/>
    <property type="match status" value="1"/>
</dbReference>
<name>A0A481Z598_9VIRU</name>
<gene>
    <name evidence="3" type="ORF">LCPAC202_00280</name>
</gene>
<keyword evidence="2" id="KW-0812">Transmembrane</keyword>
<keyword evidence="2" id="KW-0472">Membrane</keyword>
<dbReference type="PANTHER" id="PTHR32385">
    <property type="entry name" value="MANNOSYL PHOSPHORYLINOSITOL CERAMIDE SYNTHASE"/>
    <property type="match status" value="1"/>
</dbReference>
<dbReference type="InterPro" id="IPR029044">
    <property type="entry name" value="Nucleotide-diphossugar_trans"/>
</dbReference>
<dbReference type="GO" id="GO:0016020">
    <property type="term" value="C:membrane"/>
    <property type="evidence" value="ECO:0007669"/>
    <property type="project" value="GOC"/>
</dbReference>
<accession>A0A481Z598</accession>
<reference evidence="3" key="1">
    <citation type="journal article" date="2019" name="MBio">
        <title>Virus Genomes from Deep Sea Sediments Expand the Ocean Megavirome and Support Independent Origins of Viral Gigantism.</title>
        <authorList>
            <person name="Backstrom D."/>
            <person name="Yutin N."/>
            <person name="Jorgensen S.L."/>
            <person name="Dharamshi J."/>
            <person name="Homa F."/>
            <person name="Zaremba-Niedwiedzka K."/>
            <person name="Spang A."/>
            <person name="Wolf Y.I."/>
            <person name="Koonin E.V."/>
            <person name="Ettema T.J."/>
        </authorList>
    </citation>
    <scope>NUCLEOTIDE SEQUENCE</scope>
</reference>
<evidence type="ECO:0000256" key="1">
    <source>
        <dbReference type="ARBA" id="ARBA00022679"/>
    </source>
</evidence>
<dbReference type="InterPro" id="IPR051706">
    <property type="entry name" value="Glycosyltransferase_domain"/>
</dbReference>
<dbReference type="GO" id="GO:0000030">
    <property type="term" value="F:mannosyltransferase activity"/>
    <property type="evidence" value="ECO:0007669"/>
    <property type="project" value="TreeGrafter"/>
</dbReference>
<evidence type="ECO:0000313" key="3">
    <source>
        <dbReference type="EMBL" id="QBK91054.1"/>
    </source>
</evidence>
<dbReference type="EMBL" id="MK500509">
    <property type="protein sequence ID" value="QBK91054.1"/>
    <property type="molecule type" value="Genomic_DNA"/>
</dbReference>
<dbReference type="PANTHER" id="PTHR32385:SF15">
    <property type="entry name" value="INOSITOL PHOSPHOCERAMIDE MANNOSYLTRANSFERASE 1"/>
    <property type="match status" value="1"/>
</dbReference>
<sequence length="343" mass="39781">MGEFFGHSSMASSVFMKNPIKTTNLCRERKLDQITFQELEHFKESLGSSPQTKYQNLPELPSWIIQKRLRNLESKSITNHVKIPKIIMQTWKNNEIPNHWKESPKSIHDHMPDWTYVLMTDDDGFDFCGKYFPDFLPYYKNFPHAIQRADAIRYMFLYIYGGIYMDLDIVIVKPLDPLFYGESDLYLCPSGNIGSCLTNSFMGCKPGCGLWLKMIEHMKQPTSWWMMGKHMTVMNSTGPVGLNYVVKNEGYSYLALPSKDVMPCSVCNIEYCKIGNAYLKPLVGSSWISHDTRVMNYFLCNWREVIIAVIIIFILLVIYVIIRHCQLTGQRTEFPKGNIIINK</sequence>
<evidence type="ECO:0000256" key="2">
    <source>
        <dbReference type="SAM" id="Phobius"/>
    </source>
</evidence>
<dbReference type="GO" id="GO:0051999">
    <property type="term" value="P:mannosyl-inositol phosphorylceramide biosynthetic process"/>
    <property type="evidence" value="ECO:0007669"/>
    <property type="project" value="TreeGrafter"/>
</dbReference>